<name>A0AAW2I2L4_9NEOP</name>
<dbReference type="Pfam" id="PF10224">
    <property type="entry name" value="DUF2205"/>
    <property type="match status" value="1"/>
</dbReference>
<feature type="compositionally biased region" description="Basic and acidic residues" evidence="11">
    <location>
        <begin position="453"/>
        <end position="465"/>
    </location>
</feature>
<dbReference type="AlphaFoldDB" id="A0AAW2I2L4"/>
<feature type="region of interest" description="Disordered" evidence="11">
    <location>
        <begin position="435"/>
        <end position="465"/>
    </location>
</feature>
<dbReference type="GO" id="GO:0005802">
    <property type="term" value="C:trans-Golgi network"/>
    <property type="evidence" value="ECO:0007669"/>
    <property type="project" value="TreeGrafter"/>
</dbReference>
<dbReference type="PANTHER" id="PTHR21614:SF0">
    <property type="entry name" value="GEO08385P1"/>
    <property type="match status" value="1"/>
</dbReference>
<sequence>MDKKRQSILKPEGRIPLQEMLLPDFPDEDTTTVTVTKSRRVSFGANFVKEFIVGSAVSAQFFSEYEQAVSSSDSSNANTSRSGLLDLSSVHEGGDALNLCVKHGIEDDFLPVRKKLCSENQPNICNEQYDRNNDKNWEFNIENDSSTFIENRNYGAKPEINNKNGQKFNKRASHINDSLTVKHFQNKKNESDLNSSKLSDCSEKKNKQGKFSSTICFSADSPSADMQFTEGCISLAKSIFDKKNKEMKVYIQAKPKENNKEEKRDSNGTILFEASEVEMSLTKCVINESKDDSYLSTAGGDVSSFLNDSNEDSEYVPLHMNLLNNVLDQDSDSIEGIELKRALFSPKKTLSEMLSSDSTVKSVFGDNDMSLEKDNNQECDMELVTCASMKIETHNESVVEEGEKLHDESGECGTELESSKMSLCNSGIDIGVNAENEKDPQEQQESDAINTSRNEENAESVKDVNGEECDMEATNCSSLKSICTDVPEEEVVKEEEPNIAESLPVEEEILTQNNESQIDEELKQSFFCPERSLTEMLNDCNDKELSLEKDANGDCELVSMNFETSAEAEIEHNNNSGFSSCGMSAVSLSTVTEDAKVLTQDCEVELSACESLKMECNDSVVDEIGREEQSSVHSTPRQSAVEELTTDDPQNLSVTEQSYVEGMSMDMQNSSDQSSTSISLWDRKIVLMLTEQSQEPNCYWKIEDLSSGEDAKNWVFSFPLLNSSAVATFRLEPPGKYSEESFSLITEKTISLQLSKEYQSEKTLKSTRFAFMKLKDYFRQECSGLDNAHKMPLFLDRLNLYLTKINGVVNQMLRILKEYPGSRLKESTLSFRLYSFPLMFSCSVMIDVSDPLRFSENSVTSEKHFGNFSTMLIKSVFKDCLKNTKIQDDLNNIPLADDDPQVVIQDDGEAGDHSNNSEIMNRQRSLDSLPSSFTNGSSSPGPNSLDPDISPDEQEEKARLISQVLELQNTLDDLSQRVDSVKEENLKLRSENQVLGQYIENLMSASSVFQSTSPKTKKK</sequence>
<reference evidence="12" key="1">
    <citation type="journal article" date="2024" name="Gigascience">
        <title>Chromosome-level genome of the poultry shaft louse Menopon gallinae provides insight into the host-switching and adaptive evolution of parasitic lice.</title>
        <authorList>
            <person name="Xu Y."/>
            <person name="Ma L."/>
            <person name="Liu S."/>
            <person name="Liang Y."/>
            <person name="Liu Q."/>
            <person name="He Z."/>
            <person name="Tian L."/>
            <person name="Duan Y."/>
            <person name="Cai W."/>
            <person name="Li H."/>
            <person name="Song F."/>
        </authorList>
    </citation>
    <scope>NUCLEOTIDE SEQUENCE</scope>
    <source>
        <strain evidence="12">Cailab_2023a</strain>
    </source>
</reference>
<comment type="similarity">
    <text evidence="5">Belongs to the SCOC family.</text>
</comment>
<organism evidence="12">
    <name type="scientific">Menopon gallinae</name>
    <name type="common">poultry shaft louse</name>
    <dbReference type="NCBI Taxonomy" id="328185"/>
    <lineage>
        <taxon>Eukaryota</taxon>
        <taxon>Metazoa</taxon>
        <taxon>Ecdysozoa</taxon>
        <taxon>Arthropoda</taxon>
        <taxon>Hexapoda</taxon>
        <taxon>Insecta</taxon>
        <taxon>Pterygota</taxon>
        <taxon>Neoptera</taxon>
        <taxon>Paraneoptera</taxon>
        <taxon>Psocodea</taxon>
        <taxon>Troctomorpha</taxon>
        <taxon>Phthiraptera</taxon>
        <taxon>Amblycera</taxon>
        <taxon>Menoponidae</taxon>
        <taxon>Menopon</taxon>
    </lineage>
</organism>
<evidence type="ECO:0000256" key="5">
    <source>
        <dbReference type="ARBA" id="ARBA00010880"/>
    </source>
</evidence>
<accession>A0AAW2I2L4</accession>
<dbReference type="EMBL" id="JARGDH010000002">
    <property type="protein sequence ID" value="KAL0276051.1"/>
    <property type="molecule type" value="Genomic_DNA"/>
</dbReference>
<feature type="region of interest" description="Disordered" evidence="11">
    <location>
        <begin position="927"/>
        <end position="956"/>
    </location>
</feature>
<evidence type="ECO:0000256" key="4">
    <source>
        <dbReference type="ARBA" id="ARBA00004601"/>
    </source>
</evidence>
<evidence type="ECO:0000256" key="6">
    <source>
        <dbReference type="ARBA" id="ARBA00022490"/>
    </source>
</evidence>
<comment type="subcellular location">
    <subcellularLocation>
        <location evidence="3">Cytoplasm</location>
        <location evidence="3">Cytosol</location>
    </subcellularLocation>
    <subcellularLocation>
        <location evidence="2">Golgi apparatus membrane</location>
        <topology evidence="2">Peripheral membrane protein</topology>
        <orientation evidence="2">Cytoplasmic side</orientation>
    </subcellularLocation>
    <subcellularLocation>
        <location evidence="4">Golgi apparatus</location>
        <location evidence="4">trans-Golgi network</location>
    </subcellularLocation>
</comment>
<feature type="compositionally biased region" description="Polar residues" evidence="11">
    <location>
        <begin position="927"/>
        <end position="942"/>
    </location>
</feature>
<gene>
    <name evidence="12" type="ORF">PYX00_003717</name>
</gene>
<evidence type="ECO:0000256" key="7">
    <source>
        <dbReference type="ARBA" id="ARBA00023034"/>
    </source>
</evidence>
<feature type="coiled-coil region" evidence="10">
    <location>
        <begin position="957"/>
        <end position="991"/>
    </location>
</feature>
<protein>
    <submittedName>
        <fullName evidence="12">Uncharacterized protein</fullName>
    </submittedName>
</protein>
<comment type="caution">
    <text evidence="12">The sequence shown here is derived from an EMBL/GenBank/DDBJ whole genome shotgun (WGS) entry which is preliminary data.</text>
</comment>
<dbReference type="Gene3D" id="1.20.5.170">
    <property type="match status" value="1"/>
</dbReference>
<evidence type="ECO:0000256" key="10">
    <source>
        <dbReference type="SAM" id="Coils"/>
    </source>
</evidence>
<keyword evidence="6" id="KW-0963">Cytoplasm</keyword>
<dbReference type="GO" id="GO:0000139">
    <property type="term" value="C:Golgi membrane"/>
    <property type="evidence" value="ECO:0007669"/>
    <property type="project" value="UniProtKB-SubCell"/>
</dbReference>
<dbReference type="GO" id="GO:0005829">
    <property type="term" value="C:cytosol"/>
    <property type="evidence" value="ECO:0007669"/>
    <property type="project" value="UniProtKB-SubCell"/>
</dbReference>
<evidence type="ECO:0000256" key="11">
    <source>
        <dbReference type="SAM" id="MobiDB-lite"/>
    </source>
</evidence>
<keyword evidence="9" id="KW-0472">Membrane</keyword>
<evidence type="ECO:0000256" key="8">
    <source>
        <dbReference type="ARBA" id="ARBA00023054"/>
    </source>
</evidence>
<evidence type="ECO:0000256" key="3">
    <source>
        <dbReference type="ARBA" id="ARBA00004514"/>
    </source>
</evidence>
<evidence type="ECO:0000256" key="2">
    <source>
        <dbReference type="ARBA" id="ARBA00004255"/>
    </source>
</evidence>
<evidence type="ECO:0000256" key="9">
    <source>
        <dbReference type="ARBA" id="ARBA00023136"/>
    </source>
</evidence>
<evidence type="ECO:0000313" key="12">
    <source>
        <dbReference type="EMBL" id="KAL0276051.1"/>
    </source>
</evidence>
<keyword evidence="8 10" id="KW-0175">Coiled coil</keyword>
<comment type="function">
    <text evidence="1">Positive regulator of amino acid starvation-induced autophagy.</text>
</comment>
<evidence type="ECO:0000256" key="1">
    <source>
        <dbReference type="ARBA" id="ARBA00002743"/>
    </source>
</evidence>
<dbReference type="PANTHER" id="PTHR21614">
    <property type="entry name" value="SHORT COILED COIL PROTEIN"/>
    <property type="match status" value="1"/>
</dbReference>
<feature type="region of interest" description="Disordered" evidence="11">
    <location>
        <begin position="626"/>
        <end position="646"/>
    </location>
</feature>
<keyword evidence="7" id="KW-0333">Golgi apparatus</keyword>
<proteinExistence type="inferred from homology"/>
<dbReference type="InterPro" id="IPR019357">
    <property type="entry name" value="SCOC"/>
</dbReference>